<dbReference type="PANTHER" id="PTHR45527:SF1">
    <property type="entry name" value="FATTY ACID SYNTHASE"/>
    <property type="match status" value="1"/>
</dbReference>
<feature type="region of interest" description="Disordered" evidence="5">
    <location>
        <begin position="1629"/>
        <end position="1659"/>
    </location>
</feature>
<dbReference type="GO" id="GO:0031177">
    <property type="term" value="F:phosphopantetheine binding"/>
    <property type="evidence" value="ECO:0007669"/>
    <property type="project" value="InterPro"/>
</dbReference>
<organism evidence="7 8">
    <name type="scientific">Streptomyces sedi</name>
    <dbReference type="NCBI Taxonomy" id="555059"/>
    <lineage>
        <taxon>Bacteria</taxon>
        <taxon>Bacillati</taxon>
        <taxon>Actinomycetota</taxon>
        <taxon>Actinomycetes</taxon>
        <taxon>Kitasatosporales</taxon>
        <taxon>Streptomycetaceae</taxon>
        <taxon>Streptomyces</taxon>
    </lineage>
</organism>
<accession>A0A5C4UWT6</accession>
<dbReference type="Gene3D" id="3.30.559.30">
    <property type="entry name" value="Nonribosomal peptide synthetase, condensation domain"/>
    <property type="match status" value="3"/>
</dbReference>
<dbReference type="InterPro" id="IPR009081">
    <property type="entry name" value="PP-bd_ACP"/>
</dbReference>
<dbReference type="NCBIfam" id="NF003417">
    <property type="entry name" value="PRK04813.1"/>
    <property type="match status" value="3"/>
</dbReference>
<dbReference type="SUPFAM" id="SSF47336">
    <property type="entry name" value="ACP-like"/>
    <property type="match status" value="3"/>
</dbReference>
<keyword evidence="3" id="KW-0596">Phosphopantetheine</keyword>
<dbReference type="EMBL" id="VDGT01000014">
    <property type="protein sequence ID" value="TNM28142.1"/>
    <property type="molecule type" value="Genomic_DNA"/>
</dbReference>
<dbReference type="CDD" id="cd05930">
    <property type="entry name" value="A_NRPS"/>
    <property type="match status" value="2"/>
</dbReference>
<dbReference type="RefSeq" id="WP_139646712.1">
    <property type="nucleotide sequence ID" value="NZ_VDGT01000014.1"/>
</dbReference>
<dbReference type="PROSITE" id="PS50075">
    <property type="entry name" value="CARRIER"/>
    <property type="match status" value="3"/>
</dbReference>
<dbReference type="SUPFAM" id="SSF52777">
    <property type="entry name" value="CoA-dependent acyltransferases"/>
    <property type="match status" value="6"/>
</dbReference>
<evidence type="ECO:0000313" key="8">
    <source>
        <dbReference type="Proteomes" id="UP000311713"/>
    </source>
</evidence>
<evidence type="ECO:0000256" key="1">
    <source>
        <dbReference type="ARBA" id="ARBA00001957"/>
    </source>
</evidence>
<dbReference type="SUPFAM" id="SSF56801">
    <property type="entry name" value="Acetyl-CoA synthetase-like"/>
    <property type="match status" value="3"/>
</dbReference>
<evidence type="ECO:0000256" key="2">
    <source>
        <dbReference type="ARBA" id="ARBA00006432"/>
    </source>
</evidence>
<dbReference type="InterPro" id="IPR010071">
    <property type="entry name" value="AA_adenyl_dom"/>
</dbReference>
<dbReference type="Gene3D" id="3.30.300.30">
    <property type="match status" value="3"/>
</dbReference>
<dbReference type="InterPro" id="IPR006162">
    <property type="entry name" value="Ppantetheine_attach_site"/>
</dbReference>
<dbReference type="GO" id="GO:0072330">
    <property type="term" value="P:monocarboxylic acid biosynthetic process"/>
    <property type="evidence" value="ECO:0007669"/>
    <property type="project" value="UniProtKB-ARBA"/>
</dbReference>
<dbReference type="FunFam" id="3.40.50.980:FF:000001">
    <property type="entry name" value="Non-ribosomal peptide synthetase"/>
    <property type="match status" value="2"/>
</dbReference>
<dbReference type="InterPro" id="IPR045851">
    <property type="entry name" value="AMP-bd_C_sf"/>
</dbReference>
<dbReference type="GO" id="GO:0005829">
    <property type="term" value="C:cytosol"/>
    <property type="evidence" value="ECO:0007669"/>
    <property type="project" value="TreeGrafter"/>
</dbReference>
<protein>
    <submittedName>
        <fullName evidence="7">Amino acid adenylation domain-containing protein</fullName>
    </submittedName>
</protein>
<dbReference type="GO" id="GO:0017000">
    <property type="term" value="P:antibiotic biosynthetic process"/>
    <property type="evidence" value="ECO:0007669"/>
    <property type="project" value="UniProtKB-ARBA"/>
</dbReference>
<evidence type="ECO:0000256" key="5">
    <source>
        <dbReference type="SAM" id="MobiDB-lite"/>
    </source>
</evidence>
<dbReference type="GO" id="GO:0008610">
    <property type="term" value="P:lipid biosynthetic process"/>
    <property type="evidence" value="ECO:0007669"/>
    <property type="project" value="UniProtKB-ARBA"/>
</dbReference>
<dbReference type="PANTHER" id="PTHR45527">
    <property type="entry name" value="NONRIBOSOMAL PEPTIDE SYNTHETASE"/>
    <property type="match status" value="1"/>
</dbReference>
<dbReference type="FunFam" id="3.40.50.12780:FF:000012">
    <property type="entry name" value="Non-ribosomal peptide synthetase"/>
    <property type="match status" value="2"/>
</dbReference>
<dbReference type="FunFam" id="3.30.300.30:FF:000010">
    <property type="entry name" value="Enterobactin synthetase component F"/>
    <property type="match status" value="1"/>
</dbReference>
<dbReference type="SMART" id="SM00823">
    <property type="entry name" value="PKS_PP"/>
    <property type="match status" value="3"/>
</dbReference>
<dbReference type="Gene3D" id="3.30.559.10">
    <property type="entry name" value="Chloramphenicol acetyltransferase-like domain"/>
    <property type="match status" value="3"/>
</dbReference>
<dbReference type="InterPro" id="IPR020806">
    <property type="entry name" value="PKS_PP-bd"/>
</dbReference>
<sequence>MDVEGDARTGATVATSFAQARLWFLDRLRPGSPEYVLPMALRLRGPLDAAALTGALEAVVTRHEVLRTRYAVRGERPVQWVEPPGPLPVERVDLAGGGRGEAALSELLAAAARRPFDLRNEAPLRVALVRLGEGHHVLLVLAHHIAFDGWSWDLFTAELSAGYAALTGGARAVPPAPPAGSYLDFAAAQRDRLAGGRLARGLAHWRERLADLPPLALPTDRPRPSVWSGEGDVVRFALPPTLVAEVDAFARRHRATRFMVLLAAFQALLSRYTGQRDLAVGTPVADRGAPGAREMIGLFVNTLVIRGDLSGRPSFTELLRRTRHEALEAFGHADTPFERVVDELAPARDLSRNPLFQVSFSLRNAVTAPPALPDLETELVPTPLVGTPFDLVLDLNAVPGGGLSARLQYATALFEPTTARRLAGGYATLLPALLAAPDEPFTRAELLSSGDRVTLVEEYNATDTPVPDACAHELFAERVAAAPEAPALRGEFGELSYRELSERADAWAARLAALGVGPETLVGLALPRGPELVAALLGVWRAGGAYLPLDPAHPAPRRAELLRGAGVATLLATGETAAGLTGWSGTVLTPGEVPVGAAPPPAVRVHPENLAYTVFTSGSTGHPKGVAVTHRNLVNYALWAAGTYRPGGAGTVLYSSLAFDLPVTSLLPALLTGAAVTLTPETGAPAFTGLADALRGGRFDLVKVTPTQLAALGRELPPEALRSATPRLVAGGETLTGAALDPWRRHAPGTLVFNEYGPTETTVGCSVLVGRAGELERGALPLGRPGANTRMYVLDEELLPVLPGAVGELYIGGAQVARGYLGRGDLTAERFVPDPDAGVPGARRYRSGDLVRHRADGALEFVGRVDDQVKVRGHRVEPAEVAAALAASATVAEAAVLVHGAGEDAALVGYVTPAAGERPEPAALRAGLAATLPAHLVPERLVVLDAIPSTASGKVDRRALPAPVAEPPGVDRVAPRTRTERLVASVWARLLGVDAGRIGAHDDFFALGGHSLAAMRVAFRLRALLSVELPLAEVFAARTVAELAAAVEGAERAAPEPIPPVSYDRPLPLSFAQRRLWFLDRLTPGATDYLVPVALRLTGVLDRAALLASVGDLAARHAVLRTRFVERDGEPAQHVAAEAAVPHRDIDLGAVPEAAREAEVGRLLQADLRRPFALETEVPARTTLLRLGPEEHVLLLTLHHIACDGWSAELLATELGRHYAARRAGRTARLPALPVGYPDFAVWQRRRAEAGAFEAPLAAWTERLAGMPAWELPTDRRRPRTRDGRGDRLAVRVPGAVGEAVERLAERHGATPYTVLLAAFYALLGRYTGQRDLAVGTVVEGRTRPETEPLIGFFANTVVLRGDLSGEPSFDELVERVRRGVLEAFGDSEVPFERIVEELAPERDPSRNPLFQVMFETRPDQAAVFDLPGLDVRPLPVSWPVAKFDLMLSVRRRADGALDCAFEYATALLDRATVRRLAEHYRLLLTAAVTEPGAPVGRLEPLPAAERRLLTEGWRDTAAAPPEAGLPALVAARAARTPGAPAVVFGARTLSYAEFDSAATRLARRLRALGVRAETPVAVRLRRGPELVTAVLGVLRAGGVYVPIDPEHPRARREFVLADSGARVLVHRAGESEEEPPPGVRALDLDAAPEPPGAEPAALEAPLPEQAAYVIYTSGSTGRPKGVVVPHRALANRVMWTVREHRLGPEDRVLQKTTVSFDASVWEFLAPLVAGGTVVVAAEGVPSDPAAMAAAVAAHGVTVLQLVPSVLRALVREPGLGDCLTLRHVFSAGEPLSVELAERLLARLPVRLTNTYGPTECAIDVTSWTFTGEEPGELVPIGTPIDNTRVLVLDSEDRLAPIGVPGELCVAGTGLGRGYAGRGDLTAERFTPHPFPSAPGERIYRTGDRARRLDDGRLEYLGRLDGQVKVRSVRVEPAEIESVLGEHPSVAAAAVAVDRRPGQEDAARLVAHVVPAAGGALDMAELRAHLVARLPAPLVPSLLLPLGALPLTASGKIDRAALPAPGAARGEAERVPPRGPAQTAVAAAFAEVLGVDAVGADDDFFALGGHSLLATRLVFRLRVGLGARVPVAEVFARRTVAALAELVAAPGADAARDPLVPVDRGGPLPLSSAQARMWFLDQLDPGGEEYLVPLVLRLRGALDEAALVSALDGLAAAHEVLRTRYPARDGAPTQVIDPPGPLPLTRLELAGRPAEVTAALARETARPFDLAARWPLRATLARLADDEHLLLLTAHHIAVDGWSWDLLLDDLSAGYRAGVTGTAPPAVPALGYADFAAWQRRWDAGSAAAEQLAYWTDRLADLDPLELPTDRPRPVARDARGALLPFEIPDELADAVTALARRQAVTPFVVLLAAFDVVLSRWTDRTDVAVGTPAAGRSRQETEGMVGVFVNTVVLRTRWEGDPTFLALLGRVREDVAAGYSRQDLPFERLVDALRPERDLARNPLFQVMFELQQGQGGAPRLEGLAVERVRVPWHTAKFDVTFSLARRPDGGLRGLVEYAVALFDEATVRRLSGHFLRVLAAATAAPELPLSRLPSLTDPERRQLLVDWQAAPAAPPALSVPEAFARRAAERPDAPAVVFGAHRLTYRETLERAEGVAALLRARGIGRGRLVAVALERGIEVVPTLLGVLRAGAAYLPVDPEHPAQRLAFMLDDARADLVVTVDRFARRLERAGRPLLTLDTEPATAPPGDRAPYPALDELAYVIYTSGSTGRPKGVLIEHGSYAQHCRVIADSYDVRPGDRVVLLSALTFDVAMDQTAATLLAGGTVVVADPKFWSPAELPARIAEHRVTHMEITPAYYREMMHHVPPGDPRLGGLRLMNVGSDVVTVADANRWLASGLPGRFLCNYGPTEATVTCLLHPVPDPLPEEAAATALPIGRPVPGTRAHVLDRDGAPTPVGVPGELHLGGLRLARGYLRRPALTAERFVPDPFSGEPGARLYRTGDLVRYRADGAIEFLGRLDQQVKLRGFRIELGEIEAVLAEHPTVRAVSVVARDVRPGDRRLVAYPVAHEGSDGKPLDLARLRRHVAERLPEYMVPSLWEELPALPLTPSKKVDRRALPAPRLDGAADHRPHQPPRDPAEEVVAEIWADVLGLPAISVHDDVFALGAHSLLVTRVLARVNQAFALDIPLRRLFDATTVAALAEIAREAVEEELAGLSDDEVGALLATEGER</sequence>
<dbReference type="Pfam" id="PF13193">
    <property type="entry name" value="AMP-binding_C"/>
    <property type="match status" value="3"/>
</dbReference>
<feature type="domain" description="Carrier" evidence="6">
    <location>
        <begin position="2032"/>
        <end position="2107"/>
    </location>
</feature>
<dbReference type="FunFam" id="2.30.38.10:FF:000001">
    <property type="entry name" value="Non-ribosomal peptide synthetase PvdI"/>
    <property type="match status" value="2"/>
</dbReference>
<dbReference type="GO" id="GO:0003824">
    <property type="term" value="F:catalytic activity"/>
    <property type="evidence" value="ECO:0007669"/>
    <property type="project" value="InterPro"/>
</dbReference>
<evidence type="ECO:0000313" key="7">
    <source>
        <dbReference type="EMBL" id="TNM28142.1"/>
    </source>
</evidence>
<feature type="domain" description="Carrier" evidence="6">
    <location>
        <begin position="974"/>
        <end position="1051"/>
    </location>
</feature>
<dbReference type="Pfam" id="PF00501">
    <property type="entry name" value="AMP-binding"/>
    <property type="match status" value="3"/>
</dbReference>
<comment type="similarity">
    <text evidence="2">Belongs to the ATP-dependent AMP-binding enzyme family.</text>
</comment>
<dbReference type="FunFam" id="1.10.1200.10:FF:000016">
    <property type="entry name" value="Non-ribosomal peptide synthase"/>
    <property type="match status" value="1"/>
</dbReference>
<gene>
    <name evidence="7" type="ORF">FH715_18445</name>
</gene>
<dbReference type="GO" id="GO:0044550">
    <property type="term" value="P:secondary metabolite biosynthetic process"/>
    <property type="evidence" value="ECO:0007669"/>
    <property type="project" value="UniProtKB-ARBA"/>
</dbReference>
<dbReference type="InterPro" id="IPR036736">
    <property type="entry name" value="ACP-like_sf"/>
</dbReference>
<dbReference type="FunFam" id="1.10.1200.10:FF:000005">
    <property type="entry name" value="Nonribosomal peptide synthetase 1"/>
    <property type="match status" value="1"/>
</dbReference>
<dbReference type="InterPro" id="IPR000873">
    <property type="entry name" value="AMP-dep_synth/lig_dom"/>
</dbReference>
<dbReference type="GO" id="GO:0043041">
    <property type="term" value="P:amino acid activation for nonribosomal peptide biosynthetic process"/>
    <property type="evidence" value="ECO:0007669"/>
    <property type="project" value="TreeGrafter"/>
</dbReference>
<dbReference type="Pfam" id="PF00668">
    <property type="entry name" value="Condensation"/>
    <property type="match status" value="3"/>
</dbReference>
<dbReference type="InterPro" id="IPR025110">
    <property type="entry name" value="AMP-bd_C"/>
</dbReference>
<comment type="caution">
    <text evidence="7">The sequence shown here is derived from an EMBL/GenBank/DDBJ whole genome shotgun (WGS) entry which is preliminary data.</text>
</comment>
<evidence type="ECO:0000256" key="4">
    <source>
        <dbReference type="ARBA" id="ARBA00022553"/>
    </source>
</evidence>
<keyword evidence="4" id="KW-0597">Phosphoprotein</keyword>
<comment type="cofactor">
    <cofactor evidence="1">
        <name>pantetheine 4'-phosphate</name>
        <dbReference type="ChEBI" id="CHEBI:47942"/>
    </cofactor>
</comment>
<dbReference type="PROSITE" id="PS00455">
    <property type="entry name" value="AMP_BINDING"/>
    <property type="match status" value="2"/>
</dbReference>
<dbReference type="CDD" id="cd19531">
    <property type="entry name" value="LCL_NRPS-like"/>
    <property type="match status" value="3"/>
</dbReference>
<keyword evidence="8" id="KW-1185">Reference proteome</keyword>
<proteinExistence type="inferred from homology"/>
<dbReference type="Gene3D" id="2.30.38.10">
    <property type="entry name" value="Luciferase, Domain 3"/>
    <property type="match status" value="2"/>
</dbReference>
<dbReference type="OrthoDB" id="2472181at2"/>
<dbReference type="InterPro" id="IPR023213">
    <property type="entry name" value="CAT-like_dom_sf"/>
</dbReference>
<dbReference type="Pfam" id="PF00550">
    <property type="entry name" value="PP-binding"/>
    <property type="match status" value="3"/>
</dbReference>
<dbReference type="Gene3D" id="3.40.50.12780">
    <property type="entry name" value="N-terminal domain of ligase-like"/>
    <property type="match status" value="1"/>
</dbReference>
<dbReference type="Gene3D" id="1.10.1200.10">
    <property type="entry name" value="ACP-like"/>
    <property type="match status" value="3"/>
</dbReference>
<dbReference type="InterPro" id="IPR042099">
    <property type="entry name" value="ANL_N_sf"/>
</dbReference>
<dbReference type="Proteomes" id="UP000311713">
    <property type="component" value="Unassembled WGS sequence"/>
</dbReference>
<name>A0A5C4UWT6_9ACTN</name>
<reference evidence="7 8" key="1">
    <citation type="submission" date="2019-06" db="EMBL/GenBank/DDBJ databases">
        <title>Draft genome of Streptomyces sedi sp. JCM16909.</title>
        <authorList>
            <person name="Klykleung N."/>
            <person name="Tanasupawat S."/>
            <person name="Kudo T."/>
            <person name="Yuki M."/>
            <person name="Ohkuma M."/>
        </authorList>
    </citation>
    <scope>NUCLEOTIDE SEQUENCE [LARGE SCALE GENOMIC DNA]</scope>
    <source>
        <strain evidence="7 8">JCM 16909</strain>
    </source>
</reference>
<dbReference type="InterPro" id="IPR001242">
    <property type="entry name" value="Condensation_dom"/>
</dbReference>
<dbReference type="InterPro" id="IPR020845">
    <property type="entry name" value="AMP-binding_CS"/>
</dbReference>
<evidence type="ECO:0000259" key="6">
    <source>
        <dbReference type="PROSITE" id="PS50075"/>
    </source>
</evidence>
<feature type="domain" description="Carrier" evidence="6">
    <location>
        <begin position="3091"/>
        <end position="3166"/>
    </location>
</feature>
<dbReference type="NCBIfam" id="TIGR01733">
    <property type="entry name" value="AA-adenyl-dom"/>
    <property type="match status" value="3"/>
</dbReference>
<dbReference type="PROSITE" id="PS00012">
    <property type="entry name" value="PHOSPHOPANTETHEINE"/>
    <property type="match status" value="3"/>
</dbReference>
<evidence type="ECO:0000256" key="3">
    <source>
        <dbReference type="ARBA" id="ARBA00022450"/>
    </source>
</evidence>
<dbReference type="Gene3D" id="3.40.50.980">
    <property type="match status" value="4"/>
</dbReference>